<evidence type="ECO:0008006" key="7">
    <source>
        <dbReference type="Google" id="ProtNLM"/>
    </source>
</evidence>
<evidence type="ECO:0000256" key="2">
    <source>
        <dbReference type="ARBA" id="ARBA00022722"/>
    </source>
</evidence>
<dbReference type="Pfam" id="PF01934">
    <property type="entry name" value="HepT-like"/>
    <property type="match status" value="1"/>
</dbReference>
<sequence length="140" mass="16378">MSKEIILKKIEQLRMLLRELEQLLARPLLEFRGDMVVIRAAERDFQLMVELASDINTTVLIAKTGKTPDTYRQSFNDIEKLGIITSNIAAALVKSAKLRNILVHEYDFEEDYERFYSSAKALSPIYQEYLQAMVRYIEKW</sequence>
<proteinExistence type="inferred from homology"/>
<protein>
    <recommendedName>
        <fullName evidence="7">DUF86 domain-containing protein</fullName>
    </recommendedName>
</protein>
<accession>A0A1G2BRZ2</accession>
<organism evidence="5 6">
    <name type="scientific">Candidatus Komeilibacteria bacterium RIFCSPLOWO2_02_FULL_48_11</name>
    <dbReference type="NCBI Taxonomy" id="1798553"/>
    <lineage>
        <taxon>Bacteria</taxon>
        <taxon>Candidatus Komeiliibacteriota</taxon>
    </lineage>
</organism>
<dbReference type="InterPro" id="IPR037038">
    <property type="entry name" value="HepT-like_sf"/>
</dbReference>
<evidence type="ECO:0000256" key="3">
    <source>
        <dbReference type="ARBA" id="ARBA00022801"/>
    </source>
</evidence>
<dbReference type="Proteomes" id="UP000178109">
    <property type="component" value="Unassembled WGS sequence"/>
</dbReference>
<comment type="similarity">
    <text evidence="4">Belongs to the HepT RNase toxin family.</text>
</comment>
<evidence type="ECO:0000256" key="1">
    <source>
        <dbReference type="ARBA" id="ARBA00022649"/>
    </source>
</evidence>
<dbReference type="EMBL" id="MHKO01000041">
    <property type="protein sequence ID" value="OGY91626.1"/>
    <property type="molecule type" value="Genomic_DNA"/>
</dbReference>
<keyword evidence="3" id="KW-0378">Hydrolase</keyword>
<keyword evidence="2" id="KW-0540">Nuclease</keyword>
<dbReference type="SUPFAM" id="SSF81593">
    <property type="entry name" value="Nucleotidyltransferase substrate binding subunit/domain"/>
    <property type="match status" value="1"/>
</dbReference>
<dbReference type="AlphaFoldDB" id="A0A1G2BRZ2"/>
<dbReference type="PANTHER" id="PTHR33397">
    <property type="entry name" value="UPF0331 PROTEIN YUTE"/>
    <property type="match status" value="1"/>
</dbReference>
<gene>
    <name evidence="5" type="ORF">A3H70_02920</name>
</gene>
<evidence type="ECO:0000256" key="4">
    <source>
        <dbReference type="ARBA" id="ARBA00024207"/>
    </source>
</evidence>
<dbReference type="InterPro" id="IPR008201">
    <property type="entry name" value="HepT-like"/>
</dbReference>
<dbReference type="InterPro" id="IPR052379">
    <property type="entry name" value="Type_VII_TA_RNase"/>
</dbReference>
<dbReference type="GO" id="GO:0110001">
    <property type="term" value="C:toxin-antitoxin complex"/>
    <property type="evidence" value="ECO:0007669"/>
    <property type="project" value="InterPro"/>
</dbReference>
<keyword evidence="1" id="KW-1277">Toxin-antitoxin system</keyword>
<dbReference type="GO" id="GO:0004540">
    <property type="term" value="F:RNA nuclease activity"/>
    <property type="evidence" value="ECO:0007669"/>
    <property type="project" value="InterPro"/>
</dbReference>
<dbReference type="NCBIfam" id="NF047751">
    <property type="entry name" value="HepT_toxin"/>
    <property type="match status" value="1"/>
</dbReference>
<dbReference type="GO" id="GO:0016787">
    <property type="term" value="F:hydrolase activity"/>
    <property type="evidence" value="ECO:0007669"/>
    <property type="project" value="UniProtKB-KW"/>
</dbReference>
<dbReference type="Gene3D" id="1.20.120.580">
    <property type="entry name" value="bsu32300-like"/>
    <property type="match status" value="1"/>
</dbReference>
<reference evidence="5 6" key="1">
    <citation type="journal article" date="2016" name="Nat. Commun.">
        <title>Thousands of microbial genomes shed light on interconnected biogeochemical processes in an aquifer system.</title>
        <authorList>
            <person name="Anantharaman K."/>
            <person name="Brown C.T."/>
            <person name="Hug L.A."/>
            <person name="Sharon I."/>
            <person name="Castelle C.J."/>
            <person name="Probst A.J."/>
            <person name="Thomas B.C."/>
            <person name="Singh A."/>
            <person name="Wilkins M.J."/>
            <person name="Karaoz U."/>
            <person name="Brodie E.L."/>
            <person name="Williams K.H."/>
            <person name="Hubbard S.S."/>
            <person name="Banfield J.F."/>
        </authorList>
    </citation>
    <scope>NUCLEOTIDE SEQUENCE [LARGE SCALE GENOMIC DNA]</scope>
</reference>
<dbReference type="STRING" id="1798553.A3H70_02920"/>
<comment type="caution">
    <text evidence="5">The sequence shown here is derived from an EMBL/GenBank/DDBJ whole genome shotgun (WGS) entry which is preliminary data.</text>
</comment>
<evidence type="ECO:0000313" key="5">
    <source>
        <dbReference type="EMBL" id="OGY91626.1"/>
    </source>
</evidence>
<evidence type="ECO:0000313" key="6">
    <source>
        <dbReference type="Proteomes" id="UP000178109"/>
    </source>
</evidence>
<name>A0A1G2BRZ2_9BACT</name>
<dbReference type="PANTHER" id="PTHR33397:SF5">
    <property type="entry name" value="RNASE YUTE-RELATED"/>
    <property type="match status" value="1"/>
</dbReference>